<keyword evidence="3" id="KW-0677">Repeat</keyword>
<evidence type="ECO:0000256" key="4">
    <source>
        <dbReference type="SAM" id="MobiDB-lite"/>
    </source>
</evidence>
<feature type="domain" description="PH" evidence="5">
    <location>
        <begin position="227"/>
        <end position="325"/>
    </location>
</feature>
<dbReference type="Gene3D" id="2.30.29.30">
    <property type="entry name" value="Pleckstrin-homology domain (PH domain)/Phosphotyrosine-binding domain (PTB)"/>
    <property type="match status" value="2"/>
</dbReference>
<gene>
    <name evidence="6" type="ORF">AC631_05565</name>
</gene>
<dbReference type="CDD" id="cd13298">
    <property type="entry name" value="PH1_PH_fungal"/>
    <property type="match status" value="1"/>
</dbReference>
<protein>
    <recommendedName>
        <fullName evidence="3">ADP-ribosylation factor GTPase-activating protein</fullName>
    </recommendedName>
</protein>
<comment type="function">
    <text evidence="3">GTPase-activating protein for the ADP ribosylation factor family.</text>
</comment>
<keyword evidence="3" id="KW-0963">Cytoplasm</keyword>
<keyword evidence="1 3" id="KW-0479">Metal-binding</keyword>
<dbReference type="RefSeq" id="XP_015464775.1">
    <property type="nucleotide sequence ID" value="XM_015614394.1"/>
</dbReference>
<comment type="caution">
    <text evidence="6">The sequence shown here is derived from an EMBL/GenBank/DDBJ whole genome shotgun (WGS) entry which is preliminary data.</text>
</comment>
<keyword evidence="2 3" id="KW-0862">Zinc</keyword>
<dbReference type="Pfam" id="PF00169">
    <property type="entry name" value="PH"/>
    <property type="match status" value="2"/>
</dbReference>
<dbReference type="GO" id="GO:0005096">
    <property type="term" value="F:GTPase activator activity"/>
    <property type="evidence" value="ECO:0007669"/>
    <property type="project" value="UniProtKB-KW"/>
</dbReference>
<comment type="subcellular location">
    <subcellularLocation>
        <location evidence="3">Cytoplasm</location>
    </subcellularLocation>
</comment>
<evidence type="ECO:0000256" key="3">
    <source>
        <dbReference type="RuleBase" id="RU369028"/>
    </source>
</evidence>
<reference evidence="6 7" key="1">
    <citation type="submission" date="2015-11" db="EMBL/GenBank/DDBJ databases">
        <title>The genome of Debaryomyces fabryi.</title>
        <authorList>
            <person name="Tafer H."/>
            <person name="Lopandic K."/>
        </authorList>
    </citation>
    <scope>NUCLEOTIDE SEQUENCE [LARGE SCALE GENOMIC DNA]</scope>
    <source>
        <strain evidence="6 7">CBS 789</strain>
    </source>
</reference>
<name>A0A0V1PR15_9ASCO</name>
<dbReference type="InterPro" id="IPR001849">
    <property type="entry name" value="PH_domain"/>
</dbReference>
<dbReference type="PROSITE" id="PS50003">
    <property type="entry name" value="PH_DOMAIN"/>
    <property type="match status" value="2"/>
</dbReference>
<evidence type="ECO:0000313" key="6">
    <source>
        <dbReference type="EMBL" id="KRZ98672.1"/>
    </source>
</evidence>
<evidence type="ECO:0000256" key="2">
    <source>
        <dbReference type="ARBA" id="ARBA00022833"/>
    </source>
</evidence>
<feature type="compositionally biased region" description="Polar residues" evidence="4">
    <location>
        <begin position="174"/>
        <end position="184"/>
    </location>
</feature>
<organism evidence="6 7">
    <name type="scientific">Debaryomyces fabryi</name>
    <dbReference type="NCBI Taxonomy" id="58627"/>
    <lineage>
        <taxon>Eukaryota</taxon>
        <taxon>Fungi</taxon>
        <taxon>Dikarya</taxon>
        <taxon>Ascomycota</taxon>
        <taxon>Saccharomycotina</taxon>
        <taxon>Pichiomycetes</taxon>
        <taxon>Debaryomycetaceae</taxon>
        <taxon>Debaryomyces</taxon>
    </lineage>
</organism>
<proteinExistence type="predicted"/>
<dbReference type="GO" id="GO:0008270">
    <property type="term" value="F:zinc ion binding"/>
    <property type="evidence" value="ECO:0007669"/>
    <property type="project" value="UniProtKB-KW"/>
</dbReference>
<dbReference type="GeneID" id="26842574"/>
<dbReference type="PANTHER" id="PTHR23180:SF160">
    <property type="entry name" value="ADP-RIBOSYLATION FACTOR GTPASE-ACTIVATING PROTEIN EFFECTOR PROTEIN 1"/>
    <property type="match status" value="1"/>
</dbReference>
<dbReference type="EMBL" id="LMYN01000230">
    <property type="protein sequence ID" value="KRZ98672.1"/>
    <property type="molecule type" value="Genomic_DNA"/>
</dbReference>
<evidence type="ECO:0000256" key="1">
    <source>
        <dbReference type="ARBA" id="ARBA00022723"/>
    </source>
</evidence>
<evidence type="ECO:0000313" key="7">
    <source>
        <dbReference type="Proteomes" id="UP000054251"/>
    </source>
</evidence>
<dbReference type="OrthoDB" id="2157866at2759"/>
<evidence type="ECO:0000259" key="5">
    <source>
        <dbReference type="PROSITE" id="PS50003"/>
    </source>
</evidence>
<dbReference type="SMART" id="SM00233">
    <property type="entry name" value="PH"/>
    <property type="match status" value="2"/>
</dbReference>
<dbReference type="PANTHER" id="PTHR23180">
    <property type="entry name" value="CENTAURIN/ARF"/>
    <property type="match status" value="1"/>
</dbReference>
<dbReference type="SUPFAM" id="SSF50729">
    <property type="entry name" value="PH domain-like"/>
    <property type="match status" value="2"/>
</dbReference>
<feature type="domain" description="PH" evidence="5">
    <location>
        <begin position="38"/>
        <end position="132"/>
    </location>
</feature>
<dbReference type="AlphaFoldDB" id="A0A0V1PR15"/>
<keyword evidence="3" id="KW-0343">GTPase activation</keyword>
<accession>A0A0V1PR15</accession>
<dbReference type="Proteomes" id="UP000054251">
    <property type="component" value="Unassembled WGS sequence"/>
</dbReference>
<dbReference type="GO" id="GO:0005737">
    <property type="term" value="C:cytoplasm"/>
    <property type="evidence" value="ECO:0007669"/>
    <property type="project" value="UniProtKB-SubCell"/>
</dbReference>
<dbReference type="CDD" id="cd13299">
    <property type="entry name" value="PH2_PH_fungal"/>
    <property type="match status" value="1"/>
</dbReference>
<feature type="region of interest" description="Disordered" evidence="4">
    <location>
        <begin position="156"/>
        <end position="203"/>
    </location>
</feature>
<keyword evidence="7" id="KW-1185">Reference proteome</keyword>
<sequence>MSSTIRSGTHIMEYPRPTSLDQVSFHTDSPDEQIDDNKVLISSYLLKRSSKTHQWKKKWVVLRNCQLSYYKDSKEHKALKVIGKSNLLSFSTISDNKKFHFAIYTNKKVLHFKSVDEITYNNWINILRRFYDEKSHIDSEAVNLIMQEQRSKQAQGFARSSNEMEYSGDEPLSSGASDSTTPRTHGTPVMKPSSSFADHPNEDDEGKIIHRVTNLNLHDSIQDEGEYILEQGYLFKLRKRYSQWRKFYFILSNKNLYVYKHRDDISHVHKVFPIDDIIDVIELDPLSKTKQWCFLIITPLKRMKFSASNENEMIKWLSVLKTLIKQRIQ</sequence>
<keyword evidence="3" id="KW-0863">Zinc-finger</keyword>
<keyword evidence="3" id="KW-0040">ANK repeat</keyword>
<dbReference type="InterPro" id="IPR011993">
    <property type="entry name" value="PH-like_dom_sf"/>
</dbReference>
<dbReference type="InterPro" id="IPR045258">
    <property type="entry name" value="ACAP1/2/3-like"/>
</dbReference>